<organism evidence="1 2">
    <name type="scientific">Thalictrum thalictroides</name>
    <name type="common">Rue-anemone</name>
    <name type="synonym">Anemone thalictroides</name>
    <dbReference type="NCBI Taxonomy" id="46969"/>
    <lineage>
        <taxon>Eukaryota</taxon>
        <taxon>Viridiplantae</taxon>
        <taxon>Streptophyta</taxon>
        <taxon>Embryophyta</taxon>
        <taxon>Tracheophyta</taxon>
        <taxon>Spermatophyta</taxon>
        <taxon>Magnoliopsida</taxon>
        <taxon>Ranunculales</taxon>
        <taxon>Ranunculaceae</taxon>
        <taxon>Thalictroideae</taxon>
        <taxon>Thalictrum</taxon>
    </lineage>
</organism>
<dbReference type="EMBL" id="JABWDY010041274">
    <property type="protein sequence ID" value="KAF5177540.1"/>
    <property type="molecule type" value="Genomic_DNA"/>
</dbReference>
<gene>
    <name evidence="1" type="ORF">FRX31_032873</name>
</gene>
<comment type="caution">
    <text evidence="1">The sequence shown here is derived from an EMBL/GenBank/DDBJ whole genome shotgun (WGS) entry which is preliminary data.</text>
</comment>
<evidence type="ECO:0000313" key="2">
    <source>
        <dbReference type="Proteomes" id="UP000554482"/>
    </source>
</evidence>
<proteinExistence type="predicted"/>
<name>A0A7J6UZP1_THATH</name>
<reference evidence="1 2" key="1">
    <citation type="submission" date="2020-06" db="EMBL/GenBank/DDBJ databases">
        <title>Transcriptomic and genomic resources for Thalictrum thalictroides and T. hernandezii: Facilitating candidate gene discovery in an emerging model plant lineage.</title>
        <authorList>
            <person name="Arias T."/>
            <person name="Riano-Pachon D.M."/>
            <person name="Di Stilio V.S."/>
        </authorList>
    </citation>
    <scope>NUCLEOTIDE SEQUENCE [LARGE SCALE GENOMIC DNA]</scope>
    <source>
        <strain evidence="2">cv. WT478/WT964</strain>
        <tissue evidence="1">Leaves</tissue>
    </source>
</reference>
<dbReference type="AlphaFoldDB" id="A0A7J6UZP1"/>
<accession>A0A7J6UZP1</accession>
<evidence type="ECO:0000313" key="1">
    <source>
        <dbReference type="EMBL" id="KAF5177540.1"/>
    </source>
</evidence>
<sequence>MAGTTTNFSSYSLKIKGRRWFDKEEGGGQSSVSKEFEVEVESNKEFVMMTANLTIPRLHPLSA</sequence>
<keyword evidence="2" id="KW-1185">Reference proteome</keyword>
<protein>
    <submittedName>
        <fullName evidence="1">Uncharacterized protein</fullName>
    </submittedName>
</protein>
<dbReference type="Proteomes" id="UP000554482">
    <property type="component" value="Unassembled WGS sequence"/>
</dbReference>